<dbReference type="SMART" id="SM00304">
    <property type="entry name" value="HAMP"/>
    <property type="match status" value="1"/>
</dbReference>
<dbReference type="Pfam" id="PF00672">
    <property type="entry name" value="HAMP"/>
    <property type="match status" value="1"/>
</dbReference>
<dbReference type="AlphaFoldDB" id="A0A239ITY3"/>
<comment type="catalytic activity">
    <reaction evidence="1">
        <text>ATP + protein L-histidine = ADP + protein N-phospho-L-histidine.</text>
        <dbReference type="EC" id="2.7.13.3"/>
    </reaction>
</comment>
<sequence length="450" mass="50593">MPGSYPLFWRLAVQLLGVCILIAWGAWYWSGFIEQRTAYLSSAAQQQLHTYANEAQQAWLDDGADGVERWVEHMAAVEPGIWVAVIGRNLESLGRTPFTAQEFSHLRRLRSVDGPMSHRVKGLPYIGIPFAEAEQLDQQGQVVIQLPRRFVPEGFTWSMQVLLQGVVPAVLALLLCLLIYRQVIAPLGYLLDQVNALGDDNLAARVSPRLSQRQDELGRLGRAFDRMAERLDKTVSLQRQLLRDVSHELRTPLSRLRVAGECANDVVELRQRMEREVESMQVLVDDTLELVWLDTEQPRLEHQDIDVAALWDLLCDDACFESAWHPSRLRCELPENCRVRGHLNSLAQAMENILRNAIRHSPAQGCVYLRGQRVAQGWLLHIEDEGGGVADAELETIFEPFTRLQAARPGGEGFGLGLAIARGAVRLQGGELWADNGDTGLRLWLHLKSV</sequence>
<evidence type="ECO:0000256" key="4">
    <source>
        <dbReference type="ARBA" id="ARBA00022475"/>
    </source>
</evidence>
<organism evidence="13 14">
    <name type="scientific">Pseudomonas segetis</name>
    <dbReference type="NCBI Taxonomy" id="298908"/>
    <lineage>
        <taxon>Bacteria</taxon>
        <taxon>Pseudomonadati</taxon>
        <taxon>Pseudomonadota</taxon>
        <taxon>Gammaproteobacteria</taxon>
        <taxon>Pseudomonadales</taxon>
        <taxon>Pseudomonadaceae</taxon>
        <taxon>Pseudomonas</taxon>
    </lineage>
</organism>
<feature type="domain" description="Histidine kinase" evidence="11">
    <location>
        <begin position="244"/>
        <end position="450"/>
    </location>
</feature>
<keyword evidence="10" id="KW-0472">Membrane</keyword>
<dbReference type="Proteomes" id="UP000242915">
    <property type="component" value="Unassembled WGS sequence"/>
</dbReference>
<evidence type="ECO:0000256" key="5">
    <source>
        <dbReference type="ARBA" id="ARBA00022553"/>
    </source>
</evidence>
<dbReference type="GO" id="GO:0005524">
    <property type="term" value="F:ATP binding"/>
    <property type="evidence" value="ECO:0007669"/>
    <property type="project" value="UniProtKB-KW"/>
</dbReference>
<comment type="subcellular location">
    <subcellularLocation>
        <location evidence="2">Cell membrane</location>
        <topology evidence="2">Multi-pass membrane protein</topology>
    </subcellularLocation>
</comment>
<dbReference type="SMART" id="SM00388">
    <property type="entry name" value="HisKA"/>
    <property type="match status" value="1"/>
</dbReference>
<evidence type="ECO:0000256" key="7">
    <source>
        <dbReference type="ARBA" id="ARBA00022741"/>
    </source>
</evidence>
<dbReference type="SUPFAM" id="SSF158472">
    <property type="entry name" value="HAMP domain-like"/>
    <property type="match status" value="1"/>
</dbReference>
<dbReference type="InterPro" id="IPR005467">
    <property type="entry name" value="His_kinase_dom"/>
</dbReference>
<gene>
    <name evidence="13" type="ORF">SAMN05216255_4020</name>
</gene>
<dbReference type="InterPro" id="IPR031930">
    <property type="entry name" value="HK_sensor"/>
</dbReference>
<proteinExistence type="predicted"/>
<evidence type="ECO:0000256" key="6">
    <source>
        <dbReference type="ARBA" id="ARBA00022679"/>
    </source>
</evidence>
<dbReference type="PANTHER" id="PTHR44936:SF10">
    <property type="entry name" value="SENSOR PROTEIN RSTB"/>
    <property type="match status" value="1"/>
</dbReference>
<evidence type="ECO:0000313" key="13">
    <source>
        <dbReference type="EMBL" id="SNS97047.1"/>
    </source>
</evidence>
<dbReference type="PANTHER" id="PTHR44936">
    <property type="entry name" value="SENSOR PROTEIN CREC"/>
    <property type="match status" value="1"/>
</dbReference>
<evidence type="ECO:0000256" key="1">
    <source>
        <dbReference type="ARBA" id="ARBA00000085"/>
    </source>
</evidence>
<dbReference type="GO" id="GO:0000155">
    <property type="term" value="F:phosphorelay sensor kinase activity"/>
    <property type="evidence" value="ECO:0007669"/>
    <property type="project" value="InterPro"/>
</dbReference>
<dbReference type="InterPro" id="IPR038428">
    <property type="entry name" value="HK_sensor_dom_sf"/>
</dbReference>
<dbReference type="Gene3D" id="3.30.450.170">
    <property type="entry name" value="Two-component histidine kinase, sensor domain"/>
    <property type="match status" value="1"/>
</dbReference>
<dbReference type="EMBL" id="FZOG01000007">
    <property type="protein sequence ID" value="SNS97047.1"/>
    <property type="molecule type" value="Genomic_DNA"/>
</dbReference>
<protein>
    <recommendedName>
        <fullName evidence="3">histidine kinase</fullName>
        <ecNumber evidence="3">2.7.13.3</ecNumber>
    </recommendedName>
</protein>
<keyword evidence="14" id="KW-1185">Reference proteome</keyword>
<feature type="transmembrane region" description="Helical" evidence="10">
    <location>
        <begin position="7"/>
        <end position="29"/>
    </location>
</feature>
<dbReference type="InterPro" id="IPR003594">
    <property type="entry name" value="HATPase_dom"/>
</dbReference>
<reference evidence="14" key="1">
    <citation type="submission" date="2017-06" db="EMBL/GenBank/DDBJ databases">
        <authorList>
            <person name="Varghese N."/>
            <person name="Submissions S."/>
        </authorList>
    </citation>
    <scope>NUCLEOTIDE SEQUENCE [LARGE SCALE GENOMIC DNA]</scope>
    <source>
        <strain evidence="14">CIP 108523</strain>
    </source>
</reference>
<accession>A0A239ITY3</accession>
<dbReference type="PRINTS" id="PR00344">
    <property type="entry name" value="BCTRLSENSOR"/>
</dbReference>
<dbReference type="SUPFAM" id="SSF47384">
    <property type="entry name" value="Homodimeric domain of signal transducing histidine kinase"/>
    <property type="match status" value="1"/>
</dbReference>
<dbReference type="SUPFAM" id="SSF55874">
    <property type="entry name" value="ATPase domain of HSP90 chaperone/DNA topoisomerase II/histidine kinase"/>
    <property type="match status" value="1"/>
</dbReference>
<dbReference type="SMART" id="SM00387">
    <property type="entry name" value="HATPase_c"/>
    <property type="match status" value="1"/>
</dbReference>
<dbReference type="Gene3D" id="3.30.565.10">
    <property type="entry name" value="Histidine kinase-like ATPase, C-terminal domain"/>
    <property type="match status" value="1"/>
</dbReference>
<keyword evidence="5" id="KW-0597">Phosphoprotein</keyword>
<dbReference type="InterPro" id="IPR004358">
    <property type="entry name" value="Sig_transdc_His_kin-like_C"/>
</dbReference>
<evidence type="ECO:0000256" key="2">
    <source>
        <dbReference type="ARBA" id="ARBA00004651"/>
    </source>
</evidence>
<evidence type="ECO:0000256" key="9">
    <source>
        <dbReference type="ARBA" id="ARBA00022840"/>
    </source>
</evidence>
<evidence type="ECO:0000256" key="10">
    <source>
        <dbReference type="SAM" id="Phobius"/>
    </source>
</evidence>
<dbReference type="Gene3D" id="1.10.8.500">
    <property type="entry name" value="HAMP domain in histidine kinase"/>
    <property type="match status" value="1"/>
</dbReference>
<feature type="domain" description="HAMP" evidence="12">
    <location>
        <begin position="181"/>
        <end position="236"/>
    </location>
</feature>
<dbReference type="Pfam" id="PF16750">
    <property type="entry name" value="HK_sensor"/>
    <property type="match status" value="1"/>
</dbReference>
<keyword evidence="9" id="KW-0067">ATP-binding</keyword>
<dbReference type="Pfam" id="PF02518">
    <property type="entry name" value="HATPase_c"/>
    <property type="match status" value="1"/>
</dbReference>
<evidence type="ECO:0000256" key="8">
    <source>
        <dbReference type="ARBA" id="ARBA00022777"/>
    </source>
</evidence>
<dbReference type="InterPro" id="IPR036890">
    <property type="entry name" value="HATPase_C_sf"/>
</dbReference>
<dbReference type="CDD" id="cd00082">
    <property type="entry name" value="HisKA"/>
    <property type="match status" value="1"/>
</dbReference>
<dbReference type="CDD" id="cd06225">
    <property type="entry name" value="HAMP"/>
    <property type="match status" value="1"/>
</dbReference>
<dbReference type="InterPro" id="IPR050980">
    <property type="entry name" value="2C_sensor_his_kinase"/>
</dbReference>
<evidence type="ECO:0000259" key="12">
    <source>
        <dbReference type="PROSITE" id="PS50885"/>
    </source>
</evidence>
<keyword evidence="6" id="KW-0808">Transferase</keyword>
<dbReference type="Gene3D" id="1.10.287.130">
    <property type="match status" value="1"/>
</dbReference>
<evidence type="ECO:0000259" key="11">
    <source>
        <dbReference type="PROSITE" id="PS50109"/>
    </source>
</evidence>
<dbReference type="RefSeq" id="WP_089361044.1">
    <property type="nucleotide sequence ID" value="NZ_FZOG01000007.1"/>
</dbReference>
<dbReference type="InterPro" id="IPR003661">
    <property type="entry name" value="HisK_dim/P_dom"/>
</dbReference>
<keyword evidence="10" id="KW-1133">Transmembrane helix</keyword>
<dbReference type="GO" id="GO:0005886">
    <property type="term" value="C:plasma membrane"/>
    <property type="evidence" value="ECO:0007669"/>
    <property type="project" value="UniProtKB-SubCell"/>
</dbReference>
<keyword evidence="10" id="KW-0812">Transmembrane</keyword>
<evidence type="ECO:0000313" key="14">
    <source>
        <dbReference type="Proteomes" id="UP000242915"/>
    </source>
</evidence>
<dbReference type="EC" id="2.7.13.3" evidence="3"/>
<keyword evidence="8 13" id="KW-0418">Kinase</keyword>
<keyword evidence="4" id="KW-1003">Cell membrane</keyword>
<dbReference type="InterPro" id="IPR003660">
    <property type="entry name" value="HAMP_dom"/>
</dbReference>
<dbReference type="Pfam" id="PF00512">
    <property type="entry name" value="HisKA"/>
    <property type="match status" value="1"/>
</dbReference>
<keyword evidence="7" id="KW-0547">Nucleotide-binding</keyword>
<dbReference type="PROSITE" id="PS50109">
    <property type="entry name" value="HIS_KIN"/>
    <property type="match status" value="1"/>
</dbReference>
<dbReference type="PROSITE" id="PS50885">
    <property type="entry name" value="HAMP"/>
    <property type="match status" value="1"/>
</dbReference>
<dbReference type="InterPro" id="IPR036097">
    <property type="entry name" value="HisK_dim/P_sf"/>
</dbReference>
<evidence type="ECO:0000256" key="3">
    <source>
        <dbReference type="ARBA" id="ARBA00012438"/>
    </source>
</evidence>
<name>A0A239ITY3_9PSED</name>